<dbReference type="NCBIfam" id="TIGR00654">
    <property type="entry name" value="PhzF_family"/>
    <property type="match status" value="1"/>
</dbReference>
<keyword evidence="5" id="KW-1185">Reference proteome</keyword>
<accession>A0A9J9GG45</accession>
<dbReference type="Gene3D" id="3.10.310.10">
    <property type="entry name" value="Diaminopimelate Epimerase, Chain A, domain 1"/>
    <property type="match status" value="2"/>
</dbReference>
<name>A0A9J9GG45_ENT38</name>
<evidence type="ECO:0000313" key="5">
    <source>
        <dbReference type="Proteomes" id="UP000000230"/>
    </source>
</evidence>
<protein>
    <submittedName>
        <fullName evidence="4">Phenazine biosynthesis protein PhzF family</fullName>
    </submittedName>
</protein>
<dbReference type="SUPFAM" id="SSF54506">
    <property type="entry name" value="Diaminopimelate epimerase-like"/>
    <property type="match status" value="1"/>
</dbReference>
<dbReference type="AlphaFoldDB" id="A0A9J9GG45"/>
<evidence type="ECO:0000256" key="3">
    <source>
        <dbReference type="PIRSR" id="PIRSR016184-1"/>
    </source>
</evidence>
<gene>
    <name evidence="4" type="ordered locus">Ent638_2001</name>
</gene>
<dbReference type="GO" id="GO:0005737">
    <property type="term" value="C:cytoplasm"/>
    <property type="evidence" value="ECO:0007669"/>
    <property type="project" value="TreeGrafter"/>
</dbReference>
<keyword evidence="2" id="KW-0413">Isomerase</keyword>
<dbReference type="KEGG" id="ent:Ent638_2001"/>
<organism evidence="4 5">
    <name type="scientific">Enterobacter sp. (strain 638)</name>
    <dbReference type="NCBI Taxonomy" id="399742"/>
    <lineage>
        <taxon>Bacteria</taxon>
        <taxon>Pseudomonadati</taxon>
        <taxon>Pseudomonadota</taxon>
        <taxon>Gammaproteobacteria</taxon>
        <taxon>Enterobacterales</taxon>
        <taxon>Enterobacteriaceae</taxon>
        <taxon>Enterobacter</taxon>
    </lineage>
</organism>
<dbReference type="PANTHER" id="PTHR13774:SF17">
    <property type="entry name" value="PHENAZINE BIOSYNTHESIS-LIKE DOMAIN-CONTAINING PROTEIN"/>
    <property type="match status" value="1"/>
</dbReference>
<feature type="active site" evidence="3">
    <location>
        <position position="69"/>
    </location>
</feature>
<evidence type="ECO:0000256" key="2">
    <source>
        <dbReference type="ARBA" id="ARBA00023235"/>
    </source>
</evidence>
<evidence type="ECO:0000313" key="4">
    <source>
        <dbReference type="EMBL" id="ABP60677.1"/>
    </source>
</evidence>
<dbReference type="EMBL" id="CP000653">
    <property type="protein sequence ID" value="ABP60677.1"/>
    <property type="molecule type" value="Genomic_DNA"/>
</dbReference>
<reference evidence="5" key="1">
    <citation type="journal article" date="2010" name="PLoS Genet.">
        <title>Genome sequence of the plant growth promoting endophytic bacterium Enterobacter sp. 638.</title>
        <authorList>
            <person name="Taghavi S."/>
            <person name="van der Lelie D."/>
            <person name="Hoffman A."/>
            <person name="Zhang Y.B."/>
            <person name="Walla M.D."/>
            <person name="Vangronsveld J."/>
            <person name="Newman L."/>
            <person name="Monchy S."/>
        </authorList>
    </citation>
    <scope>NUCLEOTIDE SEQUENCE [LARGE SCALE GENOMIC DNA]</scope>
    <source>
        <strain evidence="5">638</strain>
    </source>
</reference>
<sequence length="287" mass="32050">MVAQIVVFTQDEDNTTRTGGKTMQEIEFYLVDAFSDKSFGGNAAAVCPLEEWLPDETLLKMAQQHNQSETAFFVRTDEGFALRWFTTQYEINLCGHATLAASHVIFEYLDYPQTEIVFSTRFVGDLTVKRNGDWLTLDFPAWESETVKNPPALLFSALGISSAKEVRAGRDYMVVLDNQQQVESLAPDIAAMVPLEKMVCVTAPGDEYDFVSRFFCPGEGVPEDPVTGSTHSMLIPYWSEKLGKTQMTARQMSARGGDLRCELHGDRVLIGGQATLYLKGKIFLRQS</sequence>
<dbReference type="PIRSF" id="PIRSF016184">
    <property type="entry name" value="PhzC_PhzF"/>
    <property type="match status" value="1"/>
</dbReference>
<dbReference type="GO" id="GO:0016853">
    <property type="term" value="F:isomerase activity"/>
    <property type="evidence" value="ECO:0007669"/>
    <property type="project" value="UniProtKB-KW"/>
</dbReference>
<comment type="similarity">
    <text evidence="1">Belongs to the PhzF family.</text>
</comment>
<proteinExistence type="inferred from homology"/>
<dbReference type="PANTHER" id="PTHR13774">
    <property type="entry name" value="PHENAZINE BIOSYNTHESIS PROTEIN"/>
    <property type="match status" value="1"/>
</dbReference>
<dbReference type="Proteomes" id="UP000000230">
    <property type="component" value="Chromosome"/>
</dbReference>
<dbReference type="InterPro" id="IPR003719">
    <property type="entry name" value="Phenazine_PhzF-like"/>
</dbReference>
<evidence type="ECO:0000256" key="1">
    <source>
        <dbReference type="ARBA" id="ARBA00008270"/>
    </source>
</evidence>
<dbReference type="Pfam" id="PF02567">
    <property type="entry name" value="PhzC-PhzF"/>
    <property type="match status" value="1"/>
</dbReference>